<gene>
    <name evidence="2" type="ORF">TSPGSL018_15317</name>
</gene>
<dbReference type="EMBL" id="GBEZ01020953">
    <property type="protein sequence ID" value="JAC65759.1"/>
    <property type="molecule type" value="Transcribed_RNA"/>
</dbReference>
<protein>
    <submittedName>
        <fullName evidence="2">Uncharacterized protein</fullName>
    </submittedName>
</protein>
<feature type="non-terminal residue" evidence="2">
    <location>
        <position position="93"/>
    </location>
</feature>
<feature type="non-terminal residue" evidence="2">
    <location>
        <position position="1"/>
    </location>
</feature>
<accession>A0A061R4T6</accession>
<sequence length="93" mass="10329">ERGRQCMVWKHAKASPPRVFRERDRYAGRGFFLGMRARGPRRGVCHLRALSLSLSAAPCRAMQRFRESTALSPLPLTSGTRRAGSGLAGHHEA</sequence>
<proteinExistence type="predicted"/>
<name>A0A061R4T6_9CHLO</name>
<organism evidence="2">
    <name type="scientific">Tetraselmis sp. GSL018</name>
    <dbReference type="NCBI Taxonomy" id="582737"/>
    <lineage>
        <taxon>Eukaryota</taxon>
        <taxon>Viridiplantae</taxon>
        <taxon>Chlorophyta</taxon>
        <taxon>core chlorophytes</taxon>
        <taxon>Chlorodendrophyceae</taxon>
        <taxon>Chlorodendrales</taxon>
        <taxon>Chlorodendraceae</taxon>
        <taxon>Tetraselmis</taxon>
    </lineage>
</organism>
<evidence type="ECO:0000313" key="2">
    <source>
        <dbReference type="EMBL" id="JAC65759.1"/>
    </source>
</evidence>
<reference evidence="2" key="1">
    <citation type="submission" date="2014-05" db="EMBL/GenBank/DDBJ databases">
        <title>The transcriptome of the halophilic microalga Tetraselmis sp. GSL018 isolated from the Great Salt Lake, Utah.</title>
        <authorList>
            <person name="Jinkerson R.E."/>
            <person name="D'Adamo S."/>
            <person name="Posewitz M.C."/>
        </authorList>
    </citation>
    <scope>NUCLEOTIDE SEQUENCE</scope>
    <source>
        <strain evidence="2">GSL018</strain>
    </source>
</reference>
<feature type="region of interest" description="Disordered" evidence="1">
    <location>
        <begin position="72"/>
        <end position="93"/>
    </location>
</feature>
<dbReference type="AlphaFoldDB" id="A0A061R4T6"/>
<evidence type="ECO:0000256" key="1">
    <source>
        <dbReference type="SAM" id="MobiDB-lite"/>
    </source>
</evidence>